<gene>
    <name evidence="1" type="ORF">H9848_01595</name>
</gene>
<evidence type="ECO:0000313" key="1">
    <source>
        <dbReference type="EMBL" id="HIX85287.1"/>
    </source>
</evidence>
<comment type="caution">
    <text evidence="1">The sequence shown here is derived from an EMBL/GenBank/DDBJ whole genome shotgun (WGS) entry which is preliminary data.</text>
</comment>
<dbReference type="InterPro" id="IPR024214">
    <property type="entry name" value="DUF3843"/>
</dbReference>
<protein>
    <submittedName>
        <fullName evidence="1">DUF3843 family protein</fullName>
    </submittedName>
</protein>
<dbReference type="Proteomes" id="UP000823847">
    <property type="component" value="Unassembled WGS sequence"/>
</dbReference>
<evidence type="ECO:0000313" key="2">
    <source>
        <dbReference type="Proteomes" id="UP000823847"/>
    </source>
</evidence>
<dbReference type="EMBL" id="DXEN01000010">
    <property type="protein sequence ID" value="HIX85287.1"/>
    <property type="molecule type" value="Genomic_DNA"/>
</dbReference>
<dbReference type="Pfam" id="PF12954">
    <property type="entry name" value="DUF3843"/>
    <property type="match status" value="1"/>
</dbReference>
<dbReference type="AlphaFoldDB" id="A0A9D2BP67"/>
<proteinExistence type="predicted"/>
<reference evidence="1" key="2">
    <citation type="submission" date="2021-04" db="EMBL/GenBank/DDBJ databases">
        <authorList>
            <person name="Gilroy R."/>
        </authorList>
    </citation>
    <scope>NUCLEOTIDE SEQUENCE</scope>
    <source>
        <strain evidence="1">ChiHecec2B26-12326</strain>
    </source>
</reference>
<sequence length="424" mass="50122">MKNIKIFPNDWLRLHPYKQSTPVDSYYTGIANQIYEYMERTELANSFEKEETKQICIRMAAYFEDVISGIGIWRTFILTHKEIFGYYLPFYTTDDHYYDDEVNYEDVRFLLWHFTQQYHGFRKGTFVNPDNPANESTALLIYQLFCDEWTTAPENPRMQELFSAETSYSDKENAYDDLLCWFHYDSYLFPEAFREFNEYTKERWNENPDINRQQLNNLLMNSYEMLAYAHPTSMLALTSPQWLAKILPAEHPDHEMFQKSADESVAEPSEEVLQENQRQYEAFRKAAGDSLLLYFNHASDIRKFLTETTGIIPPDEIALPASWDGQRIAIYATPQEGTQLIAQDVEAIKDPNNPFYNPERAAKQALSFFIVKHCNSYMLEELMKRGMLADAQTKSLISEERRKAIIQDNWRFLARYFIREYPTT</sequence>
<organism evidence="1 2">
    <name type="scientific">Candidatus Parabacteroides intestinigallinarum</name>
    <dbReference type="NCBI Taxonomy" id="2838722"/>
    <lineage>
        <taxon>Bacteria</taxon>
        <taxon>Pseudomonadati</taxon>
        <taxon>Bacteroidota</taxon>
        <taxon>Bacteroidia</taxon>
        <taxon>Bacteroidales</taxon>
        <taxon>Tannerellaceae</taxon>
        <taxon>Parabacteroides</taxon>
    </lineage>
</organism>
<name>A0A9D2BP67_9BACT</name>
<accession>A0A9D2BP67</accession>
<reference evidence="1" key="1">
    <citation type="journal article" date="2021" name="PeerJ">
        <title>Extensive microbial diversity within the chicken gut microbiome revealed by metagenomics and culture.</title>
        <authorList>
            <person name="Gilroy R."/>
            <person name="Ravi A."/>
            <person name="Getino M."/>
            <person name="Pursley I."/>
            <person name="Horton D.L."/>
            <person name="Alikhan N.F."/>
            <person name="Baker D."/>
            <person name="Gharbi K."/>
            <person name="Hall N."/>
            <person name="Watson M."/>
            <person name="Adriaenssens E.M."/>
            <person name="Foster-Nyarko E."/>
            <person name="Jarju S."/>
            <person name="Secka A."/>
            <person name="Antonio M."/>
            <person name="Oren A."/>
            <person name="Chaudhuri R.R."/>
            <person name="La Ragione R."/>
            <person name="Hildebrand F."/>
            <person name="Pallen M.J."/>
        </authorList>
    </citation>
    <scope>NUCLEOTIDE SEQUENCE</scope>
    <source>
        <strain evidence="1">ChiHecec2B26-12326</strain>
    </source>
</reference>